<reference evidence="2 3" key="1">
    <citation type="submission" date="2015-01" db="EMBL/GenBank/DDBJ databases">
        <title>The Genome Sequence of Fonsecaea pedrosoi CBS 271.37.</title>
        <authorList>
            <consortium name="The Broad Institute Genomics Platform"/>
            <person name="Cuomo C."/>
            <person name="de Hoog S."/>
            <person name="Gorbushina A."/>
            <person name="Stielow B."/>
            <person name="Teixiera M."/>
            <person name="Abouelleil A."/>
            <person name="Chapman S.B."/>
            <person name="Priest M."/>
            <person name="Young S.K."/>
            <person name="Wortman J."/>
            <person name="Nusbaum C."/>
            <person name="Birren B."/>
        </authorList>
    </citation>
    <scope>NUCLEOTIDE SEQUENCE [LARGE SCALE GENOMIC DNA]</scope>
    <source>
        <strain evidence="2 3">CBS 271.37</strain>
    </source>
</reference>
<evidence type="ECO:0000313" key="2">
    <source>
        <dbReference type="EMBL" id="KIW82329.1"/>
    </source>
</evidence>
<feature type="region of interest" description="Disordered" evidence="1">
    <location>
        <begin position="183"/>
        <end position="202"/>
    </location>
</feature>
<protein>
    <submittedName>
        <fullName evidence="2">Uncharacterized protein</fullName>
    </submittedName>
</protein>
<dbReference type="OrthoDB" id="428577at2759"/>
<dbReference type="HOGENOM" id="CLU_027438_0_0_1"/>
<proteinExistence type="predicted"/>
<feature type="region of interest" description="Disordered" evidence="1">
    <location>
        <begin position="288"/>
        <end position="342"/>
    </location>
</feature>
<dbReference type="GeneID" id="25304846"/>
<sequence>MVAKGGVFLPVYQRGAMWISFTANPPFAVKVYVGCVNAISGETAAEDASTKARRQLLRSQGKLIQDYVIVPGQCWLDGIASGNGVVKQFVATRLGEGYTVEAQVTGHEVHGGLQIEITPAVVGSSGSTRVSVVLLTGKKYDVCVPLDSTFGHLKENDVQSWACRLRLRDFSIEMNRSVVLSERLTGGGGGPPAAAKPKPKPKEMGIAAGGNIEQRIHKTATVAFNVQILNANAFESVTGLPRPETPITMETYAELGLPFFKLYEEDLGDVVVHGPLDKVKSIGEMDGVEDPSFAVPIKPLNDNPARARGESKSKSQQADADGVKADDDISNPAGPLSDFRPRAKLLQECRASQGYYAH</sequence>
<dbReference type="VEuPathDB" id="FungiDB:Z517_05356"/>
<gene>
    <name evidence="2" type="ORF">Z517_05356</name>
</gene>
<dbReference type="AlphaFoldDB" id="A0A0D2HCT5"/>
<dbReference type="Proteomes" id="UP000053029">
    <property type="component" value="Unassembled WGS sequence"/>
</dbReference>
<name>A0A0D2HCT5_9EURO</name>
<evidence type="ECO:0000256" key="1">
    <source>
        <dbReference type="SAM" id="MobiDB-lite"/>
    </source>
</evidence>
<accession>A0A0D2HCT5</accession>
<evidence type="ECO:0000313" key="3">
    <source>
        <dbReference type="Proteomes" id="UP000053029"/>
    </source>
</evidence>
<organism evidence="2 3">
    <name type="scientific">Fonsecaea pedrosoi CBS 271.37</name>
    <dbReference type="NCBI Taxonomy" id="1442368"/>
    <lineage>
        <taxon>Eukaryota</taxon>
        <taxon>Fungi</taxon>
        <taxon>Dikarya</taxon>
        <taxon>Ascomycota</taxon>
        <taxon>Pezizomycotina</taxon>
        <taxon>Eurotiomycetes</taxon>
        <taxon>Chaetothyriomycetidae</taxon>
        <taxon>Chaetothyriales</taxon>
        <taxon>Herpotrichiellaceae</taxon>
        <taxon>Fonsecaea</taxon>
    </lineage>
</organism>
<keyword evidence="3" id="KW-1185">Reference proteome</keyword>
<dbReference type="RefSeq" id="XP_013286137.1">
    <property type="nucleotide sequence ID" value="XM_013430683.1"/>
</dbReference>
<dbReference type="STRING" id="1442368.A0A0D2HCT5"/>
<dbReference type="EMBL" id="KN846971">
    <property type="protein sequence ID" value="KIW82329.1"/>
    <property type="molecule type" value="Genomic_DNA"/>
</dbReference>